<dbReference type="GO" id="GO:0055085">
    <property type="term" value="P:transmembrane transport"/>
    <property type="evidence" value="ECO:0007669"/>
    <property type="project" value="TreeGrafter"/>
</dbReference>
<dbReference type="PROSITE" id="PS51257">
    <property type="entry name" value="PROKAR_LIPOPROTEIN"/>
    <property type="match status" value="1"/>
</dbReference>
<dbReference type="InterPro" id="IPR005618">
    <property type="entry name" value="OMPW"/>
</dbReference>
<dbReference type="Pfam" id="PF03922">
    <property type="entry name" value="OmpW"/>
    <property type="match status" value="1"/>
</dbReference>
<dbReference type="EMBL" id="CP065687">
    <property type="protein sequence ID" value="QPS47079.1"/>
    <property type="molecule type" value="Genomic_DNA"/>
</dbReference>
<dbReference type="PANTHER" id="PTHR36920:SF1">
    <property type="entry name" value="OUTER MEMBRANE PROTEIN W"/>
    <property type="match status" value="1"/>
</dbReference>
<dbReference type="PANTHER" id="PTHR36920">
    <property type="match status" value="1"/>
</dbReference>
<accession>A0A7U4P9R8</accession>
<dbReference type="InterPro" id="IPR011250">
    <property type="entry name" value="OMP/PagP_B-barrel"/>
</dbReference>
<evidence type="ECO:0000313" key="5">
    <source>
        <dbReference type="Proteomes" id="UP000594943"/>
    </source>
</evidence>
<feature type="compositionally biased region" description="Low complexity" evidence="2">
    <location>
        <begin position="106"/>
        <end position="123"/>
    </location>
</feature>
<dbReference type="RefSeq" id="WP_043282727.1">
    <property type="nucleotide sequence ID" value="NZ_CP013382.1"/>
</dbReference>
<dbReference type="Gene3D" id="2.40.160.20">
    <property type="match status" value="1"/>
</dbReference>
<comment type="subcellular location">
    <subcellularLocation>
        <location evidence="1">Cell outer membrane</location>
    </subcellularLocation>
</comment>
<name>A0A7U4P9R8_9BURK</name>
<organism evidence="4 5">
    <name type="scientific">Burkholderia humptydooensis</name>
    <dbReference type="NCBI Taxonomy" id="430531"/>
    <lineage>
        <taxon>Bacteria</taxon>
        <taxon>Pseudomonadati</taxon>
        <taxon>Pseudomonadota</taxon>
        <taxon>Betaproteobacteria</taxon>
        <taxon>Burkholderiales</taxon>
        <taxon>Burkholderiaceae</taxon>
        <taxon>Burkholderia</taxon>
        <taxon>pseudomallei group</taxon>
    </lineage>
</organism>
<feature type="region of interest" description="Disordered" evidence="2">
    <location>
        <begin position="106"/>
        <end position="128"/>
    </location>
</feature>
<feature type="chain" id="PRO_5044302795" evidence="3">
    <location>
        <begin position="41"/>
        <end position="521"/>
    </location>
</feature>
<keyword evidence="3" id="KW-0732">Signal</keyword>
<dbReference type="Proteomes" id="UP000594943">
    <property type="component" value="Chromosome 2"/>
</dbReference>
<evidence type="ECO:0000313" key="4">
    <source>
        <dbReference type="EMBL" id="QPS47079.1"/>
    </source>
</evidence>
<evidence type="ECO:0000256" key="3">
    <source>
        <dbReference type="SAM" id="SignalP"/>
    </source>
</evidence>
<dbReference type="GO" id="GO:0009279">
    <property type="term" value="C:cell outer membrane"/>
    <property type="evidence" value="ECO:0007669"/>
    <property type="project" value="UniProtKB-SubCell"/>
</dbReference>
<dbReference type="AlphaFoldDB" id="A0A7U4P9R8"/>
<feature type="region of interest" description="Disordered" evidence="2">
    <location>
        <begin position="66"/>
        <end position="85"/>
    </location>
</feature>
<dbReference type="SUPFAM" id="SSF56925">
    <property type="entry name" value="OMPA-like"/>
    <property type="match status" value="1"/>
</dbReference>
<proteinExistence type="predicted"/>
<evidence type="ECO:0000256" key="2">
    <source>
        <dbReference type="SAM" id="MobiDB-lite"/>
    </source>
</evidence>
<gene>
    <name evidence="4" type="ORF">I6G56_21645</name>
</gene>
<reference evidence="4 5" key="1">
    <citation type="submission" date="2020-12" db="EMBL/GenBank/DDBJ databases">
        <title>FDA dAtabase for Regulatory Grade micrObial Sequences (FDA-ARGOS): Supporting development and validation of Infectious Disease Dx tests.</title>
        <authorList>
            <person name="Nelson B."/>
            <person name="Plummer A."/>
            <person name="Tallon L."/>
            <person name="Sadzewicz L."/>
            <person name="Zhao X."/>
            <person name="Boylan J."/>
            <person name="Ott S."/>
            <person name="Bowen H."/>
            <person name="Vavikolanu K."/>
            <person name="Mehta A."/>
            <person name="Aluvathingal J."/>
            <person name="Nadendla S."/>
            <person name="Myers T."/>
            <person name="Yan Y."/>
            <person name="Sichtig H."/>
        </authorList>
    </citation>
    <scope>NUCLEOTIDE SEQUENCE [LARGE SCALE GENOMIC DNA]</scope>
    <source>
        <strain evidence="4 5">FDAARGOS_899</strain>
    </source>
</reference>
<feature type="region of interest" description="Disordered" evidence="2">
    <location>
        <begin position="155"/>
        <end position="175"/>
    </location>
</feature>
<protein>
    <submittedName>
        <fullName evidence="4">OmpW family protein</fullName>
    </submittedName>
</protein>
<accession>A0A7T2U7S7</accession>
<evidence type="ECO:0000256" key="1">
    <source>
        <dbReference type="ARBA" id="ARBA00004442"/>
    </source>
</evidence>
<feature type="signal peptide" evidence="3">
    <location>
        <begin position="1"/>
        <end position="40"/>
    </location>
</feature>
<feature type="compositionally biased region" description="Low complexity" evidence="2">
    <location>
        <begin position="158"/>
        <end position="175"/>
    </location>
</feature>
<dbReference type="KEGG" id="bhg:I6G56_21645"/>
<sequence>MGDKRGDKHRRRRRARRGWRAPVSCWLGATLLACAWSAHGQDSGAARWRDGADGIGFFPGGDAPGFDASAWGPVPGDARRRAADAAAADAGRGAASNGGAALDGAPDGAGVSAASSAFASDPNAPRPRKLTEETITLGQRAAAAAAAQRVRAEGDDGIGFADAPGGPPADGAASADACNGGGCASGGGDDGGGDSAAPRRPPAGAAPRFIAGVRYDRMPYELHPIDPERLPDLPEAQGPTLLEQLRGDDSNMIGIGWHYVLSTGRSTPVTTSTAALGIGSFVNPGSSVSISNTNTPAFTFTHFFGEHVAAEIVGGIPPELTMRGHGSIGLPFDKIFPGVQGRLPLIDLGNAQSNPLGTTRAWLASTVFKYYLGKREDRLRPYVGLGISYTRFTNTNLNPVFAHKLASLGGLLSAGISLGDLQSLLTDPGAFDRLLQAGANLILPNGVRATASVKSAWTPVFVVGANYQLTRQLSLSTSLSYIPLKAAITVNINDTKRILASNTTTLTTNVLLCTLLLNYRF</sequence>